<keyword evidence="3" id="KW-1185">Reference proteome</keyword>
<reference evidence="2 3" key="1">
    <citation type="submission" date="2019-07" db="EMBL/GenBank/DDBJ databases">
        <title>Genomic Encyclopedia of Archaeal and Bacterial Type Strains, Phase II (KMG-II): from individual species to whole genera.</title>
        <authorList>
            <person name="Goeker M."/>
        </authorList>
    </citation>
    <scope>NUCLEOTIDE SEQUENCE [LARGE SCALE GENOMIC DNA]</scope>
    <source>
        <strain evidence="2 3">ATCC BAA-1139</strain>
    </source>
</reference>
<dbReference type="OrthoDB" id="5400343at2"/>
<name>A0A562VP93_9BACT</name>
<keyword evidence="1" id="KW-0732">Signal</keyword>
<dbReference type="Proteomes" id="UP000319449">
    <property type="component" value="Unassembled WGS sequence"/>
</dbReference>
<dbReference type="AlphaFoldDB" id="A0A562VP93"/>
<comment type="caution">
    <text evidence="2">The sequence shown here is derived from an EMBL/GenBank/DDBJ whole genome shotgun (WGS) entry which is preliminary data.</text>
</comment>
<evidence type="ECO:0000256" key="1">
    <source>
        <dbReference type="SAM" id="SignalP"/>
    </source>
</evidence>
<organism evidence="2 3">
    <name type="scientific">Geobacter argillaceus</name>
    <dbReference type="NCBI Taxonomy" id="345631"/>
    <lineage>
        <taxon>Bacteria</taxon>
        <taxon>Pseudomonadati</taxon>
        <taxon>Thermodesulfobacteriota</taxon>
        <taxon>Desulfuromonadia</taxon>
        <taxon>Geobacterales</taxon>
        <taxon>Geobacteraceae</taxon>
        <taxon>Geobacter</taxon>
    </lineage>
</organism>
<accession>A0A562VP93</accession>
<dbReference type="RefSeq" id="WP_145020762.1">
    <property type="nucleotide sequence ID" value="NZ_VLLN01000007.1"/>
</dbReference>
<feature type="chain" id="PRO_5022054653" description="Lipoprotein" evidence="1">
    <location>
        <begin position="25"/>
        <end position="124"/>
    </location>
</feature>
<sequence>MSRVILLVLGISMFLLPVFMSACATVPQARITVLAKTGDTVNLFHGGSKVAKEEFCLNEVVSVYRYTGLRRYRSYKEVGKVKITGYVGDHYLEGVVVEGNVRGDDFAMKENSACLIRMPEPEEK</sequence>
<protein>
    <recommendedName>
        <fullName evidence="4">Lipoprotein</fullName>
    </recommendedName>
</protein>
<dbReference type="EMBL" id="VLLN01000007">
    <property type="protein sequence ID" value="TWJ19753.1"/>
    <property type="molecule type" value="Genomic_DNA"/>
</dbReference>
<feature type="signal peptide" evidence="1">
    <location>
        <begin position="1"/>
        <end position="24"/>
    </location>
</feature>
<dbReference type="PROSITE" id="PS51257">
    <property type="entry name" value="PROKAR_LIPOPROTEIN"/>
    <property type="match status" value="1"/>
</dbReference>
<gene>
    <name evidence="2" type="ORF">JN12_01554</name>
</gene>
<evidence type="ECO:0000313" key="2">
    <source>
        <dbReference type="EMBL" id="TWJ19753.1"/>
    </source>
</evidence>
<proteinExistence type="predicted"/>
<evidence type="ECO:0000313" key="3">
    <source>
        <dbReference type="Proteomes" id="UP000319449"/>
    </source>
</evidence>
<evidence type="ECO:0008006" key="4">
    <source>
        <dbReference type="Google" id="ProtNLM"/>
    </source>
</evidence>